<feature type="domain" description="Fungal lipase-type" evidence="4">
    <location>
        <begin position="678"/>
        <end position="816"/>
    </location>
</feature>
<keyword evidence="2" id="KW-0472">Membrane</keyword>
<dbReference type="InterPro" id="IPR029058">
    <property type="entry name" value="AB_hydrolase_fold"/>
</dbReference>
<dbReference type="Gene3D" id="3.40.50.1820">
    <property type="entry name" value="alpha/beta hydrolase"/>
    <property type="match status" value="1"/>
</dbReference>
<dbReference type="InterPro" id="IPR002921">
    <property type="entry name" value="Fungal_lipase-type"/>
</dbReference>
<reference evidence="5" key="1">
    <citation type="submission" date="2021-01" db="EMBL/GenBank/DDBJ databases">
        <authorList>
            <person name="Corre E."/>
            <person name="Pelletier E."/>
            <person name="Niang G."/>
            <person name="Scheremetjew M."/>
            <person name="Finn R."/>
            <person name="Kale V."/>
            <person name="Holt S."/>
            <person name="Cochrane G."/>
            <person name="Meng A."/>
            <person name="Brown T."/>
            <person name="Cohen L."/>
        </authorList>
    </citation>
    <scope>NUCLEOTIDE SEQUENCE</scope>
</reference>
<dbReference type="PANTHER" id="PTHR45856">
    <property type="entry name" value="ALPHA/BETA-HYDROLASES SUPERFAMILY PROTEIN"/>
    <property type="match status" value="1"/>
</dbReference>
<dbReference type="GO" id="GO:0006629">
    <property type="term" value="P:lipid metabolic process"/>
    <property type="evidence" value="ECO:0007669"/>
    <property type="project" value="InterPro"/>
</dbReference>
<dbReference type="Pfam" id="PF01764">
    <property type="entry name" value="Lipase_3"/>
    <property type="match status" value="1"/>
</dbReference>
<keyword evidence="2" id="KW-1133">Transmembrane helix</keyword>
<feature type="signal peptide" evidence="3">
    <location>
        <begin position="1"/>
        <end position="20"/>
    </location>
</feature>
<organism evidence="5">
    <name type="scientific">Noctiluca scintillans</name>
    <name type="common">Sea sparkle</name>
    <name type="synonym">Red tide dinoflagellate</name>
    <dbReference type="NCBI Taxonomy" id="2966"/>
    <lineage>
        <taxon>Eukaryota</taxon>
        <taxon>Sar</taxon>
        <taxon>Alveolata</taxon>
        <taxon>Dinophyceae</taxon>
        <taxon>Noctilucales</taxon>
        <taxon>Noctilucaceae</taxon>
        <taxon>Noctiluca</taxon>
    </lineage>
</organism>
<dbReference type="InterPro" id="IPR051218">
    <property type="entry name" value="Sec_MonoDiacylglyc_Lipase"/>
</dbReference>
<evidence type="ECO:0000259" key="4">
    <source>
        <dbReference type="Pfam" id="PF01764"/>
    </source>
</evidence>
<evidence type="ECO:0000256" key="2">
    <source>
        <dbReference type="SAM" id="Phobius"/>
    </source>
</evidence>
<dbReference type="SUPFAM" id="SSF53474">
    <property type="entry name" value="alpha/beta-Hydrolases"/>
    <property type="match status" value="1"/>
</dbReference>
<accession>A0A7S1AID4</accession>
<feature type="transmembrane region" description="Helical" evidence="2">
    <location>
        <begin position="280"/>
        <end position="299"/>
    </location>
</feature>
<protein>
    <recommendedName>
        <fullName evidence="4">Fungal lipase-type domain-containing protein</fullName>
    </recommendedName>
</protein>
<feature type="region of interest" description="Disordered" evidence="1">
    <location>
        <begin position="408"/>
        <end position="427"/>
    </location>
</feature>
<sequence>MFPMKVTATVWLVLAELCSADDVLVTGEDSVPVKTIIEHVLLTSIGPFDLVDTGFSPSDFTVDGTTWTLQHEGLRGPAARVVAQSSWRNKDLFGHLSAMSKLTLNDSEKLDAGVPAGAESFGWSYPIAPSLVTNQDTQYNPVISLLNSGGFVYFDANDAFLSAVTMSKDSSGGLQFSGPRSWDSNWTKDLGSEFFQPVVEPDYLRAGARLFAWMPPQLGGPVKCKNGCFVFLFHEFDDDAEELTTRDCYFAVLPEHPDAPHDVGDKFDVEPRRRASSVNFKVACTIVLGAVAVLFYLYLTKKTQKKISTFIDDVSSKMLVEPQQQQPQKTQATDQARTLTAELLSSSSQEKSECLACGGTGCGMCGGLQRSLTGELQKLQPQNDCLSCGGVGCGMCGLQKSLSKELDKLTPTEDAVPPSSTPELEKAKSRDDGCLACGGTGCGMCGLQRSLSAELDKLKPKEEDCLACGGVGCGMCGLQRSLTQELDRLKPKEECLACGGKGCGMCGVQRSLTKELEKIKPKEECIACGGAGCGMCGTQRSLTQELDKIKPREECMACGGAGCGMCGTQRSLTAELKNLESKSQDLDPGSALVTPQVSMAAQEGTSFGRWLLSQGQARCRHFLTQARADDLSGTSWELREGEYRVLVSVRAPGVDEHMYNDGDHARDEPTGLAVVEFACQGPAEIGRWLVNFKSDLDVVQFGEKKGTVHREFASVYLGIRRALYERLKTGLGNLNVQPEAAGSRLWVVSTGHGAGGAIAAIAAYDMTISWGCTVNCVTWGMPRVGDQDFAESYAKSVPSTAHFQHRDDVVVESPSEDGAPITSKRKRIKMAWKSVFVDHQQASFRSSFMSNGYKHLVECNNLESSADLEETEKNSTRPFSLADYEQLLGEILT</sequence>
<evidence type="ECO:0000256" key="3">
    <source>
        <dbReference type="SAM" id="SignalP"/>
    </source>
</evidence>
<dbReference type="AlphaFoldDB" id="A0A7S1AID4"/>
<name>A0A7S1AID4_NOCSC</name>
<keyword evidence="3" id="KW-0732">Signal</keyword>
<dbReference type="PANTHER" id="PTHR45856:SF24">
    <property type="entry name" value="FUNGAL LIPASE-LIKE DOMAIN-CONTAINING PROTEIN"/>
    <property type="match status" value="1"/>
</dbReference>
<evidence type="ECO:0000256" key="1">
    <source>
        <dbReference type="SAM" id="MobiDB-lite"/>
    </source>
</evidence>
<keyword evidence="2" id="KW-0812">Transmembrane</keyword>
<proteinExistence type="predicted"/>
<dbReference type="EMBL" id="HBFQ01040843">
    <property type="protein sequence ID" value="CAD8854595.1"/>
    <property type="molecule type" value="Transcribed_RNA"/>
</dbReference>
<gene>
    <name evidence="5" type="ORF">NSCI0253_LOCUS28947</name>
</gene>
<evidence type="ECO:0000313" key="5">
    <source>
        <dbReference type="EMBL" id="CAD8854595.1"/>
    </source>
</evidence>
<feature type="chain" id="PRO_5030616580" description="Fungal lipase-type domain-containing protein" evidence="3">
    <location>
        <begin position="21"/>
        <end position="893"/>
    </location>
</feature>